<protein>
    <submittedName>
        <fullName evidence="1">Uncharacterized protein</fullName>
    </submittedName>
</protein>
<dbReference type="AlphaFoldDB" id="A0A226QSM0"/>
<accession>A0A226QSM0</accession>
<evidence type="ECO:0000313" key="1">
    <source>
        <dbReference type="EMBL" id="OXB94898.1"/>
    </source>
</evidence>
<gene>
    <name evidence="1" type="ORF">B9L23_08530</name>
</gene>
<comment type="caution">
    <text evidence="1">The sequence shown here is derived from an EMBL/GenBank/DDBJ whole genome shotgun (WGS) entry which is preliminary data.</text>
</comment>
<evidence type="ECO:0000313" key="2">
    <source>
        <dbReference type="Proteomes" id="UP000198394"/>
    </source>
</evidence>
<dbReference type="EMBL" id="NDYL01000001">
    <property type="protein sequence ID" value="OXB94898.1"/>
    <property type="molecule type" value="Genomic_DNA"/>
</dbReference>
<dbReference type="RefSeq" id="WP_089097353.1">
    <property type="nucleotide sequence ID" value="NZ_NDYL01000001.1"/>
</dbReference>
<organism evidence="1 2">
    <name type="scientific">Parageobacillus galactosidasius</name>
    <dbReference type="NCBI Taxonomy" id="883812"/>
    <lineage>
        <taxon>Bacteria</taxon>
        <taxon>Bacillati</taxon>
        <taxon>Bacillota</taxon>
        <taxon>Bacilli</taxon>
        <taxon>Bacillales</taxon>
        <taxon>Anoxybacillaceae</taxon>
        <taxon>Parageobacillus</taxon>
    </lineage>
</organism>
<sequence>MNKQMDLYLLIEIYRNGLSLEPEINIDIYTDLDIARVKLKEAVANVFNAYEGRISHGQGYEDRFELSIDNGAVTYIYEIQKKTLQLKN</sequence>
<dbReference type="Proteomes" id="UP000198394">
    <property type="component" value="Unassembled WGS sequence"/>
</dbReference>
<keyword evidence="2" id="KW-1185">Reference proteome</keyword>
<proteinExistence type="predicted"/>
<name>A0A226QSM0_9BACL</name>
<reference evidence="1 2" key="1">
    <citation type="submission" date="2017-04" db="EMBL/GenBank/DDBJ databases">
        <title>The genome sequence of Parageobacillus galactosidasius DSM 18751.</title>
        <authorList>
            <person name="Ramaloko W.T."/>
            <person name="Koen N."/>
            <person name="Polliack S."/>
            <person name="Aliyu H."/>
            <person name="Lebre P."/>
            <person name="Mohr T."/>
            <person name="Oswald F."/>
            <person name="Zwick M."/>
            <person name="Neumann A."/>
            <person name="Syldatk C."/>
            <person name="Cowan D."/>
            <person name="De Maayer P."/>
        </authorList>
    </citation>
    <scope>NUCLEOTIDE SEQUENCE [LARGE SCALE GENOMIC DNA]</scope>
    <source>
        <strain evidence="1 2">DSM 18751</strain>
    </source>
</reference>